<protein>
    <submittedName>
        <fullName evidence="7">Efflux ABC transporter, permease protein</fullName>
    </submittedName>
</protein>
<evidence type="ECO:0000256" key="3">
    <source>
        <dbReference type="ARBA" id="ARBA00022692"/>
    </source>
</evidence>
<evidence type="ECO:0000313" key="8">
    <source>
        <dbReference type="Proteomes" id="UP000004756"/>
    </source>
</evidence>
<evidence type="ECO:0000256" key="1">
    <source>
        <dbReference type="ARBA" id="ARBA00004651"/>
    </source>
</evidence>
<keyword evidence="2" id="KW-1003">Cell membrane</keyword>
<keyword evidence="4" id="KW-1133">Transmembrane helix</keyword>
<feature type="domain" description="ABC3 transporter permease C-terminal" evidence="6">
    <location>
        <begin position="411"/>
        <end position="524"/>
    </location>
</feature>
<name>C0CZL1_9FIRM</name>
<dbReference type="RefSeq" id="WP_007710584.1">
    <property type="nucleotide sequence ID" value="NZ_GG657591.1"/>
</dbReference>
<dbReference type="Proteomes" id="UP000004756">
    <property type="component" value="Unassembled WGS sequence"/>
</dbReference>
<keyword evidence="8" id="KW-1185">Reference proteome</keyword>
<evidence type="ECO:0000256" key="2">
    <source>
        <dbReference type="ARBA" id="ARBA00022475"/>
    </source>
</evidence>
<gene>
    <name evidence="7" type="ORF">CLOSTASPAR_02438</name>
</gene>
<feature type="non-terminal residue" evidence="7">
    <location>
        <position position="1"/>
    </location>
</feature>
<evidence type="ECO:0000256" key="4">
    <source>
        <dbReference type="ARBA" id="ARBA00022989"/>
    </source>
</evidence>
<keyword evidence="5" id="KW-0472">Membrane</keyword>
<accession>C0CZL1</accession>
<keyword evidence="3" id="KW-0812">Transmembrane</keyword>
<organism evidence="7 8">
    <name type="scientific">[Clostridium] asparagiforme DSM 15981</name>
    <dbReference type="NCBI Taxonomy" id="518636"/>
    <lineage>
        <taxon>Bacteria</taxon>
        <taxon>Bacillati</taxon>
        <taxon>Bacillota</taxon>
        <taxon>Clostridia</taxon>
        <taxon>Lachnospirales</taxon>
        <taxon>Lachnospiraceae</taxon>
        <taxon>Enterocloster</taxon>
    </lineage>
</organism>
<dbReference type="AlphaFoldDB" id="C0CZL1"/>
<dbReference type="Pfam" id="PF02687">
    <property type="entry name" value="FtsX"/>
    <property type="match status" value="1"/>
</dbReference>
<comment type="subcellular location">
    <subcellularLocation>
        <location evidence="1">Cell membrane</location>
        <topology evidence="1">Multi-pass membrane protein</topology>
    </subcellularLocation>
</comment>
<dbReference type="HOGENOM" id="CLU_505817_0_0_9"/>
<evidence type="ECO:0000256" key="5">
    <source>
        <dbReference type="ARBA" id="ARBA00023136"/>
    </source>
</evidence>
<reference evidence="7 8" key="1">
    <citation type="submission" date="2009-02" db="EMBL/GenBank/DDBJ databases">
        <title>Draft genome sequence of Clostridium asparagiforme (DSM 15981).</title>
        <authorList>
            <person name="Sudarsanam P."/>
            <person name="Ley R."/>
            <person name="Guruge J."/>
            <person name="Turnbaugh P.J."/>
            <person name="Mahowald M."/>
            <person name="Liep D."/>
            <person name="Gordon J."/>
        </authorList>
    </citation>
    <scope>NUCLEOTIDE SEQUENCE [LARGE SCALE GENOMIC DNA]</scope>
    <source>
        <strain evidence="7 8">DSM 15981</strain>
    </source>
</reference>
<dbReference type="InterPro" id="IPR003838">
    <property type="entry name" value="ABC3_permease_C"/>
</dbReference>
<dbReference type="EMBL" id="ACCJ01000143">
    <property type="protein sequence ID" value="EEG55460.1"/>
    <property type="molecule type" value="Genomic_DNA"/>
</dbReference>
<comment type="caution">
    <text evidence="7">The sequence shown here is derived from an EMBL/GenBank/DDBJ whole genome shotgun (WGS) entry which is preliminary data.</text>
</comment>
<evidence type="ECO:0000313" key="7">
    <source>
        <dbReference type="EMBL" id="EEG55460.1"/>
    </source>
</evidence>
<sequence>FYFPAPVALLSLAVCLFTVWISARLPAGRLGRLTPLEAVRGGGESAPGKMRRFRLIAGLFGIEGELARKSLYARRRAFRTAGISLTLACFVFSAFLNFEVVSYLHTYHTFFERYKDTWDLLLALDKRAEREGMAGYGLLEALRGLDGVERCAEYRKFQAHVRLPEDTVSGELEALGGPLGLTDTGIVRDGRDYLAQAPLVVLDDVSFQEYCRESGVELEPWGEPEAGVKLEPGDDPLTGGTGLPVVAVNRIWDNLNSRYKNRQYVPYLKAEAGLELELAPATGRAAEAGNAAKTGRAAEDESPDPALAPDLLKARILAYSDLPPDLREEYEDFALVLVAPESGFRNVEAAFGKADRHFNILTDSDEVIDGVQARIEGMMESAPGWEMENRLSEEAFNEAVRTGYKLVMGILCGILALVGLSNVFANALGSITQRKREFARYLSVGMTPGSVRRVLALEAFYVCAKPVAVSLLLNIPFVAYCLRASHLMPGEYLANIPVLPIGIFVLSIFLAVGTAYWIGGRRILRGDLVGMLRDGTQI</sequence>
<evidence type="ECO:0000259" key="6">
    <source>
        <dbReference type="Pfam" id="PF02687"/>
    </source>
</evidence>
<proteinExistence type="predicted"/>
<dbReference type="GO" id="GO:0005886">
    <property type="term" value="C:plasma membrane"/>
    <property type="evidence" value="ECO:0007669"/>
    <property type="project" value="UniProtKB-SubCell"/>
</dbReference>